<dbReference type="SFLD" id="SFLDS00003">
    <property type="entry name" value="Haloacid_Dehalogenase"/>
    <property type="match status" value="1"/>
</dbReference>
<dbReference type="InterPro" id="IPR036412">
    <property type="entry name" value="HAD-like_sf"/>
</dbReference>
<dbReference type="Pfam" id="PF00702">
    <property type="entry name" value="Hydrolase"/>
    <property type="match status" value="1"/>
</dbReference>
<keyword evidence="1" id="KW-0378">Hydrolase</keyword>
<dbReference type="SUPFAM" id="SSF56784">
    <property type="entry name" value="HAD-like"/>
    <property type="match status" value="1"/>
</dbReference>
<dbReference type="STRING" id="930129.SAMN05216352_113110"/>
<dbReference type="InterPro" id="IPR023198">
    <property type="entry name" value="PGP-like_dom2"/>
</dbReference>
<dbReference type="PANTHER" id="PTHR47478">
    <property type="match status" value="1"/>
</dbReference>
<dbReference type="RefSeq" id="WP_170031506.1">
    <property type="nucleotide sequence ID" value="NZ_FNDU01000013.1"/>
</dbReference>
<dbReference type="SFLD" id="SFLDG01129">
    <property type="entry name" value="C1.5:_HAD__Beta-PGM__Phosphata"/>
    <property type="match status" value="1"/>
</dbReference>
<dbReference type="PRINTS" id="PR00413">
    <property type="entry name" value="HADHALOGNASE"/>
</dbReference>
<dbReference type="InterPro" id="IPR023214">
    <property type="entry name" value="HAD_sf"/>
</dbReference>
<sequence length="250" mass="29406">MRWNTICFDLDNTLFSHEEAFEHAIMHTFEETLKELNQKYDHLPSINIKDWFRTFKYNCDYYWENFENNKLSHDAYRKVRYEKTMETFGLPVEPNSAKNFHEQYEEVVVGYSVPYKGLHELLNTLKEAEINMGIITNGKRETQERKVIQLDIDKYIPFEHLIVSEDAGAEKPEQDIFDLALKKINGEKNKALFIGDSWKLDVQGAIAAKWDAIFLNTRNEKRTRGCPPAAEHFSLAETAQFLYWSLHLKG</sequence>
<keyword evidence="2" id="KW-1185">Reference proteome</keyword>
<dbReference type="PANTHER" id="PTHR47478:SF1">
    <property type="entry name" value="PYRIMIDINE 5'-NUCLEOTIDASE YJJG"/>
    <property type="match status" value="1"/>
</dbReference>
<dbReference type="Gene3D" id="3.40.50.1000">
    <property type="entry name" value="HAD superfamily/HAD-like"/>
    <property type="match status" value="1"/>
</dbReference>
<evidence type="ECO:0000313" key="2">
    <source>
        <dbReference type="Proteomes" id="UP000199017"/>
    </source>
</evidence>
<dbReference type="Proteomes" id="UP000199017">
    <property type="component" value="Unassembled WGS sequence"/>
</dbReference>
<protein>
    <submittedName>
        <fullName evidence="1">Putative hydrolase of the HAD superfamily</fullName>
    </submittedName>
</protein>
<dbReference type="NCBIfam" id="TIGR01549">
    <property type="entry name" value="HAD-SF-IA-v1"/>
    <property type="match status" value="1"/>
</dbReference>
<reference evidence="1 2" key="1">
    <citation type="submission" date="2016-10" db="EMBL/GenBank/DDBJ databases">
        <authorList>
            <person name="de Groot N.N."/>
        </authorList>
    </citation>
    <scope>NUCLEOTIDE SEQUENCE [LARGE SCALE GENOMIC DNA]</scope>
    <source>
        <strain evidence="2">P4B,CCM 7963,CECT 7998,DSM 25260,IBRC-M 10614,KCTC 13821</strain>
    </source>
</reference>
<dbReference type="GO" id="GO:0016787">
    <property type="term" value="F:hydrolase activity"/>
    <property type="evidence" value="ECO:0007669"/>
    <property type="project" value="UniProtKB-KW"/>
</dbReference>
<dbReference type="InterPro" id="IPR052550">
    <property type="entry name" value="Pyrimidine_5'-ntase_YjjG"/>
</dbReference>
<gene>
    <name evidence="1" type="ORF">SAMN05216352_113110</name>
</gene>
<dbReference type="InterPro" id="IPR006439">
    <property type="entry name" value="HAD-SF_hydro_IA"/>
</dbReference>
<organism evidence="1 2">
    <name type="scientific">Alteribacillus bidgolensis</name>
    <dbReference type="NCBI Taxonomy" id="930129"/>
    <lineage>
        <taxon>Bacteria</taxon>
        <taxon>Bacillati</taxon>
        <taxon>Bacillota</taxon>
        <taxon>Bacilli</taxon>
        <taxon>Bacillales</taxon>
        <taxon>Bacillaceae</taxon>
        <taxon>Alteribacillus</taxon>
    </lineage>
</organism>
<dbReference type="AlphaFoldDB" id="A0A1G8P4A3"/>
<evidence type="ECO:0000313" key="1">
    <source>
        <dbReference type="EMBL" id="SDI87165.1"/>
    </source>
</evidence>
<proteinExistence type="predicted"/>
<dbReference type="Gene3D" id="1.10.150.240">
    <property type="entry name" value="Putative phosphatase, domain 2"/>
    <property type="match status" value="1"/>
</dbReference>
<name>A0A1G8P4A3_9BACI</name>
<dbReference type="EMBL" id="FNDU01000013">
    <property type="protein sequence ID" value="SDI87165.1"/>
    <property type="molecule type" value="Genomic_DNA"/>
</dbReference>
<accession>A0A1G8P4A3</accession>